<dbReference type="InterPro" id="IPR016181">
    <property type="entry name" value="Acyl_CoA_acyltransferase"/>
</dbReference>
<accession>A0A0L1J6B0</accession>
<dbReference type="GO" id="GO:0016747">
    <property type="term" value="F:acyltransferase activity, transferring groups other than amino-acyl groups"/>
    <property type="evidence" value="ECO:0007669"/>
    <property type="project" value="InterPro"/>
</dbReference>
<dbReference type="RefSeq" id="XP_015407846.1">
    <property type="nucleotide sequence ID" value="XM_015550614.1"/>
</dbReference>
<dbReference type="OrthoDB" id="10039976at2759"/>
<name>A0A0L1J6B0_ASPN3</name>
<comment type="caution">
    <text evidence="2">The sequence shown here is derived from an EMBL/GenBank/DDBJ whole genome shotgun (WGS) entry which is preliminary data.</text>
</comment>
<protein>
    <submittedName>
        <fullName evidence="2">GNAT family N-acetyltransferase</fullName>
    </submittedName>
</protein>
<organism evidence="2 3">
    <name type="scientific">Aspergillus nomiae NRRL (strain ATCC 15546 / NRRL 13137 / CBS 260.88 / M93)</name>
    <dbReference type="NCBI Taxonomy" id="1509407"/>
    <lineage>
        <taxon>Eukaryota</taxon>
        <taxon>Fungi</taxon>
        <taxon>Dikarya</taxon>
        <taxon>Ascomycota</taxon>
        <taxon>Pezizomycotina</taxon>
        <taxon>Eurotiomycetes</taxon>
        <taxon>Eurotiomycetidae</taxon>
        <taxon>Eurotiales</taxon>
        <taxon>Aspergillaceae</taxon>
        <taxon>Aspergillus</taxon>
        <taxon>Aspergillus subgen. Circumdati</taxon>
    </lineage>
</organism>
<dbReference type="GeneID" id="26807161"/>
<dbReference type="AlphaFoldDB" id="A0A0L1J6B0"/>
<reference evidence="2 3" key="1">
    <citation type="submission" date="2014-06" db="EMBL/GenBank/DDBJ databases">
        <title>The Genome of the Aflatoxigenic Filamentous Fungus Aspergillus nomius.</title>
        <authorList>
            <person name="Moore M.G."/>
            <person name="Shannon B.M."/>
            <person name="Brian M.M."/>
        </authorList>
    </citation>
    <scope>NUCLEOTIDE SEQUENCE [LARGE SCALE GENOMIC DNA]</scope>
    <source>
        <strain evidence="2 3">NRRL 13137</strain>
    </source>
</reference>
<gene>
    <name evidence="2" type="ORF">ANOM_005357</name>
</gene>
<dbReference type="Gene3D" id="3.40.630.30">
    <property type="match status" value="1"/>
</dbReference>
<dbReference type="Proteomes" id="UP000037505">
    <property type="component" value="Unassembled WGS sequence"/>
</dbReference>
<dbReference type="Pfam" id="PF13508">
    <property type="entry name" value="Acetyltransf_7"/>
    <property type="match status" value="1"/>
</dbReference>
<sequence>MTLPIEPQAWTKDSFLVSTDKNLLSVSAINAAFDKDFMYWTKSYPEDILKQIIESSFCFGVYKTTPKTTGQNGECNGISTDGPTDAQQNVEQIGFARLITDNVTFAYLTDLYILQDYQGHGLGGWLIDCVDEVLRPLPHLRWFMLRTSAEKSKQAYEKRLEMTVLDTSSVSEGGIMMGRKGKANMA</sequence>
<dbReference type="PANTHER" id="PTHR43233">
    <property type="entry name" value="FAMILY N-ACETYLTRANSFERASE, PUTATIVE (AFU_ORTHOLOGUE AFUA_6G03350)-RELATED"/>
    <property type="match status" value="1"/>
</dbReference>
<dbReference type="InterPro" id="IPR053144">
    <property type="entry name" value="Acetyltransferase_Butenolide"/>
</dbReference>
<dbReference type="EMBL" id="JNOM01000098">
    <property type="protein sequence ID" value="KNG86923.1"/>
    <property type="molecule type" value="Genomic_DNA"/>
</dbReference>
<keyword evidence="2" id="KW-0808">Transferase</keyword>
<proteinExistence type="predicted"/>
<dbReference type="PANTHER" id="PTHR43233:SF1">
    <property type="entry name" value="FAMILY N-ACETYLTRANSFERASE, PUTATIVE (AFU_ORTHOLOGUE AFUA_6G03350)-RELATED"/>
    <property type="match status" value="1"/>
</dbReference>
<dbReference type="CDD" id="cd04301">
    <property type="entry name" value="NAT_SF"/>
    <property type="match status" value="1"/>
</dbReference>
<feature type="domain" description="N-acetyltransferase" evidence="1">
    <location>
        <begin position="87"/>
        <end position="158"/>
    </location>
</feature>
<evidence type="ECO:0000313" key="3">
    <source>
        <dbReference type="Proteomes" id="UP000037505"/>
    </source>
</evidence>
<evidence type="ECO:0000259" key="1">
    <source>
        <dbReference type="Pfam" id="PF13508"/>
    </source>
</evidence>
<dbReference type="InterPro" id="IPR000182">
    <property type="entry name" value="GNAT_dom"/>
</dbReference>
<dbReference type="STRING" id="1509407.A0A0L1J6B0"/>
<evidence type="ECO:0000313" key="2">
    <source>
        <dbReference type="EMBL" id="KNG86923.1"/>
    </source>
</evidence>
<keyword evidence="3" id="KW-1185">Reference proteome</keyword>
<dbReference type="SUPFAM" id="SSF55729">
    <property type="entry name" value="Acyl-CoA N-acyltransferases (Nat)"/>
    <property type="match status" value="1"/>
</dbReference>